<dbReference type="InterPro" id="IPR001173">
    <property type="entry name" value="Glyco_trans_2-like"/>
</dbReference>
<dbReference type="eggNOG" id="COG0463">
    <property type="taxonomic scope" value="Bacteria"/>
</dbReference>
<dbReference type="KEGG" id="cbv:U729_427"/>
<name>A0A0A7FWD0_9CLOT</name>
<feature type="domain" description="Glycosyltransferase 2-like" evidence="1">
    <location>
        <begin position="5"/>
        <end position="147"/>
    </location>
</feature>
<dbReference type="SUPFAM" id="SSF53448">
    <property type="entry name" value="Nucleotide-diphospho-sugar transferases"/>
    <property type="match status" value="1"/>
</dbReference>
<dbReference type="Gene3D" id="1.25.40.10">
    <property type="entry name" value="Tetratricopeptide repeat domain"/>
    <property type="match status" value="1"/>
</dbReference>
<dbReference type="CDD" id="cd02511">
    <property type="entry name" value="Beta4Glucosyltransferase"/>
    <property type="match status" value="1"/>
</dbReference>
<protein>
    <submittedName>
        <fullName evidence="2">Glycosyl transferase 2 family protein</fullName>
    </submittedName>
</protein>
<dbReference type="GO" id="GO:0016740">
    <property type="term" value="F:transferase activity"/>
    <property type="evidence" value="ECO:0007669"/>
    <property type="project" value="UniProtKB-KW"/>
</dbReference>
<accession>A0A0A7FWD0</accession>
<dbReference type="Pfam" id="PF00535">
    <property type="entry name" value="Glycos_transf_2"/>
    <property type="match status" value="1"/>
</dbReference>
<dbReference type="Gene3D" id="3.90.550.10">
    <property type="entry name" value="Spore Coat Polysaccharide Biosynthesis Protein SpsA, Chain A"/>
    <property type="match status" value="1"/>
</dbReference>
<evidence type="ECO:0000259" key="1">
    <source>
        <dbReference type="Pfam" id="PF00535"/>
    </source>
</evidence>
<gene>
    <name evidence="2" type="ORF">U729_427</name>
</gene>
<dbReference type="HOGENOM" id="CLU_023736_0_0_9"/>
<keyword evidence="2" id="KW-0808">Transferase</keyword>
<evidence type="ECO:0000313" key="3">
    <source>
        <dbReference type="Proteomes" id="UP000030635"/>
    </source>
</evidence>
<dbReference type="PANTHER" id="PTHR43630">
    <property type="entry name" value="POLY-BETA-1,6-N-ACETYL-D-GLUCOSAMINE SYNTHASE"/>
    <property type="match status" value="1"/>
</dbReference>
<dbReference type="InterPro" id="IPR029044">
    <property type="entry name" value="Nucleotide-diphossugar_trans"/>
</dbReference>
<reference evidence="2 3" key="1">
    <citation type="journal article" date="2015" name="Infect. Genet. Evol.">
        <title>Genomic sequences of six botulinum neurotoxin-producing strains representing three clostridial species illustrate the mobility and diversity of botulinum neurotoxin genes.</title>
        <authorList>
            <person name="Smith T.J."/>
            <person name="Hill K.K."/>
            <person name="Xie G."/>
            <person name="Foley B.T."/>
            <person name="Williamson C.H."/>
            <person name="Foster J.T."/>
            <person name="Johnson S.L."/>
            <person name="Chertkov O."/>
            <person name="Teshima H."/>
            <person name="Gibbons H.S."/>
            <person name="Johnsky L.A."/>
            <person name="Karavis M.A."/>
            <person name="Smith L.A."/>
        </authorList>
    </citation>
    <scope>NUCLEOTIDE SEQUENCE [LARGE SCALE GENOMIC DNA]</scope>
    <source>
        <strain evidence="2 3">Sullivan</strain>
    </source>
</reference>
<dbReference type="RefSeq" id="WP_052139368.1">
    <property type="nucleotide sequence ID" value="NZ_CP006905.1"/>
</dbReference>
<dbReference type="STRING" id="1561.NPD11_2578"/>
<keyword evidence="3" id="KW-1185">Reference proteome</keyword>
<proteinExistence type="predicted"/>
<dbReference type="SUPFAM" id="SSF48452">
    <property type="entry name" value="TPR-like"/>
    <property type="match status" value="1"/>
</dbReference>
<sequence length="374" mass="43917">MITISLCMIVKDEEKTLGRCLGSVSDIVDEIIIVDTGSKDNTKEIAKSFGAKIYDLAWEDNFAKARNYSFSKATKGYQMWLDGDDYIDDLNCQKLKKLKNELDNTVDSIMMTYSLIRNENGETTYSTRRNRIVKREKGFRWIGKVHEYLSVFGNIYQSDIAINHNKQKKLTNRNLMIFKNMEEKNEEFSTRDLFYYANELYDNNLFEEAVVKYKEFLKQDLIWAEDFKRGAINLSRALKYSKASVDERIDVIFESMKKYTPNGETLCELSDCFMEKTMFDEAIIFLKSALNLDIDELNSGFNNRLYNTWIPAIQLCVCYSNLGNFEKAYYYNELASIYLAPKDKVELNREYLKGKMKDNNIKLDKIRRILVWEK</sequence>
<dbReference type="Proteomes" id="UP000030635">
    <property type="component" value="Chromosome"/>
</dbReference>
<dbReference type="OrthoDB" id="9815923at2"/>
<dbReference type="InterPro" id="IPR011990">
    <property type="entry name" value="TPR-like_helical_dom_sf"/>
</dbReference>
<dbReference type="EMBL" id="CP006905">
    <property type="protein sequence ID" value="AIY83868.1"/>
    <property type="molecule type" value="Genomic_DNA"/>
</dbReference>
<organism evidence="2 3">
    <name type="scientific">Clostridium baratii str. Sullivan</name>
    <dbReference type="NCBI Taxonomy" id="1415775"/>
    <lineage>
        <taxon>Bacteria</taxon>
        <taxon>Bacillati</taxon>
        <taxon>Bacillota</taxon>
        <taxon>Clostridia</taxon>
        <taxon>Eubacteriales</taxon>
        <taxon>Clostridiaceae</taxon>
        <taxon>Clostridium</taxon>
    </lineage>
</organism>
<dbReference type="AlphaFoldDB" id="A0A0A7FWD0"/>
<dbReference type="PANTHER" id="PTHR43630:SF2">
    <property type="entry name" value="GLYCOSYLTRANSFERASE"/>
    <property type="match status" value="1"/>
</dbReference>
<evidence type="ECO:0000313" key="2">
    <source>
        <dbReference type="EMBL" id="AIY83868.1"/>
    </source>
</evidence>